<sequence>MSLAPNTAPASVLIGMELDQWRLPLSVEVDRSLHQRRDPSEFSAEAMAGYWVAFWRREAATIASGQWERLSLRPTRRAQLAALLGASTLAEFATIETVGDSVYEASGPATDFDTPSVTVRAEWSGVSEILIGPRWAATAQPFEIGHDILACADEIRAQRPVFDEPGRWADLSDAELESAVAQHRLQLEGLSR</sequence>
<keyword evidence="2" id="KW-1185">Reference proteome</keyword>
<proteinExistence type="predicted"/>
<protein>
    <submittedName>
        <fullName evidence="1">Uncharacterized protein</fullName>
    </submittedName>
</protein>
<reference evidence="1 2" key="1">
    <citation type="journal article" date="2012" name="J. Bacteriol.">
        <title>Complete genome sequence of Nocardia brasiliensis HUJEG-1.</title>
        <authorList>
            <person name="Vera-Cabrera L."/>
            <person name="Ortiz-Lopez R."/>
            <person name="Elizondo-Gonzalez R."/>
            <person name="Perez-Maya A.A."/>
            <person name="Ocampo-Candiani J."/>
        </authorList>
    </citation>
    <scope>NUCLEOTIDE SEQUENCE [LARGE SCALE GENOMIC DNA]</scope>
    <source>
        <strain evidence="2">ATCC 700358</strain>
    </source>
</reference>
<accession>K0F607</accession>
<organism evidence="1 2">
    <name type="scientific">Nocardia brasiliensis (strain ATCC 700358 / HUJEG-1)</name>
    <dbReference type="NCBI Taxonomy" id="1133849"/>
    <lineage>
        <taxon>Bacteria</taxon>
        <taxon>Bacillati</taxon>
        <taxon>Actinomycetota</taxon>
        <taxon>Actinomycetes</taxon>
        <taxon>Mycobacteriales</taxon>
        <taxon>Nocardiaceae</taxon>
        <taxon>Nocardia</taxon>
    </lineage>
</organism>
<dbReference type="STRING" id="1133849.O3I_024750"/>
<dbReference type="EMBL" id="CP003876">
    <property type="protein sequence ID" value="AFU02901.1"/>
    <property type="molecule type" value="Genomic_DNA"/>
</dbReference>
<gene>
    <name evidence="1" type="ORF">O3I_024750</name>
</gene>
<dbReference type="eggNOG" id="ENOG50304BR">
    <property type="taxonomic scope" value="Bacteria"/>
</dbReference>
<dbReference type="Proteomes" id="UP000006304">
    <property type="component" value="Chromosome"/>
</dbReference>
<evidence type="ECO:0000313" key="2">
    <source>
        <dbReference type="Proteomes" id="UP000006304"/>
    </source>
</evidence>
<dbReference type="AlphaFoldDB" id="K0F607"/>
<dbReference type="KEGG" id="nbr:O3I_024750"/>
<dbReference type="HOGENOM" id="CLU_1413887_0_0_11"/>
<evidence type="ECO:0000313" key="1">
    <source>
        <dbReference type="EMBL" id="AFU02901.1"/>
    </source>
</evidence>
<name>K0F607_NOCB7</name>